<evidence type="ECO:0000313" key="1">
    <source>
        <dbReference type="EMBL" id="KAL2486998.1"/>
    </source>
</evidence>
<dbReference type="AlphaFoldDB" id="A0ABD1RGS7"/>
<reference evidence="2" key="1">
    <citation type="submission" date="2024-07" db="EMBL/GenBank/DDBJ databases">
        <title>Two chromosome-level genome assemblies of Korean endemic species Abeliophyllum distichum and Forsythia ovata (Oleaceae).</title>
        <authorList>
            <person name="Jang H."/>
        </authorList>
    </citation>
    <scope>NUCLEOTIDE SEQUENCE [LARGE SCALE GENOMIC DNA]</scope>
</reference>
<dbReference type="GO" id="GO:0032259">
    <property type="term" value="P:methylation"/>
    <property type="evidence" value="ECO:0007669"/>
    <property type="project" value="UniProtKB-KW"/>
</dbReference>
<dbReference type="PANTHER" id="PTHR21320:SF3">
    <property type="entry name" value="CYTOCHROME C OXIDASE ASSEMBLY PROTEIN COX11, MITOCHONDRIAL-RELATED"/>
    <property type="match status" value="1"/>
</dbReference>
<dbReference type="PANTHER" id="PTHR21320">
    <property type="entry name" value="CYTOCHROME C OXIDASE ASSEMBLY PROTEIN COX11-RELATED"/>
    <property type="match status" value="1"/>
</dbReference>
<dbReference type="GO" id="GO:0008168">
    <property type="term" value="F:methyltransferase activity"/>
    <property type="evidence" value="ECO:0007669"/>
    <property type="project" value="UniProtKB-KW"/>
</dbReference>
<sequence length="106" mass="12251">MASLISKKLPKFTAETLKLAAKQSQRCHIVFVSLLRAIKKYVREEDIEHTRRKVLNLSQSFNELKEVNLLFPTSSSKGLVEDPLKSMEQSQRWKVKNAYGNIGLRY</sequence>
<organism evidence="1 2">
    <name type="scientific">Abeliophyllum distichum</name>
    <dbReference type="NCBI Taxonomy" id="126358"/>
    <lineage>
        <taxon>Eukaryota</taxon>
        <taxon>Viridiplantae</taxon>
        <taxon>Streptophyta</taxon>
        <taxon>Embryophyta</taxon>
        <taxon>Tracheophyta</taxon>
        <taxon>Spermatophyta</taxon>
        <taxon>Magnoliopsida</taxon>
        <taxon>eudicotyledons</taxon>
        <taxon>Gunneridae</taxon>
        <taxon>Pentapetalae</taxon>
        <taxon>asterids</taxon>
        <taxon>lamiids</taxon>
        <taxon>Lamiales</taxon>
        <taxon>Oleaceae</taxon>
        <taxon>Forsythieae</taxon>
        <taxon>Abeliophyllum</taxon>
    </lineage>
</organism>
<evidence type="ECO:0000313" key="2">
    <source>
        <dbReference type="Proteomes" id="UP001604336"/>
    </source>
</evidence>
<dbReference type="Proteomes" id="UP001604336">
    <property type="component" value="Unassembled WGS sequence"/>
</dbReference>
<keyword evidence="2" id="KW-1185">Reference proteome</keyword>
<keyword evidence="1" id="KW-0489">Methyltransferase</keyword>
<dbReference type="EMBL" id="JBFOLK010000009">
    <property type="protein sequence ID" value="KAL2486998.1"/>
    <property type="molecule type" value="Genomic_DNA"/>
</dbReference>
<keyword evidence="1" id="KW-0808">Transferase</keyword>
<gene>
    <name evidence="1" type="ORF">Adt_31754</name>
</gene>
<accession>A0ABD1RGS7</accession>
<name>A0ABD1RGS7_9LAMI</name>
<proteinExistence type="predicted"/>
<protein>
    <submittedName>
        <fullName evidence="1">Methyltransferase</fullName>
    </submittedName>
</protein>
<comment type="caution">
    <text evidence="1">The sequence shown here is derived from an EMBL/GenBank/DDBJ whole genome shotgun (WGS) entry which is preliminary data.</text>
</comment>